<keyword evidence="2" id="KW-0325">Glycoprotein</keyword>
<reference evidence="5" key="1">
    <citation type="submission" date="2025-08" db="UniProtKB">
        <authorList>
            <consortium name="RefSeq"/>
        </authorList>
    </citation>
    <scope>IDENTIFICATION</scope>
</reference>
<evidence type="ECO:0000313" key="5">
    <source>
        <dbReference type="RefSeq" id="XP_014010441.2"/>
    </source>
</evidence>
<name>A0A1S3N5V2_SALSA</name>
<proteinExistence type="predicted"/>
<feature type="transmembrane region" description="Helical" evidence="3">
    <location>
        <begin position="38"/>
        <end position="60"/>
    </location>
</feature>
<keyword evidence="3 5" id="KW-0812">Transmembrane</keyword>
<dbReference type="Gene3D" id="1.20.140.150">
    <property type="match status" value="2"/>
</dbReference>
<dbReference type="STRING" id="8030.ENSSSAP00000054769"/>
<dbReference type="PANTHER" id="PTHR32005:SF4">
    <property type="entry name" value="TRANSMEMBRANE PROTEIN 178A"/>
    <property type="match status" value="1"/>
</dbReference>
<dbReference type="PANTHER" id="PTHR32005">
    <property type="entry name" value="TRANSMEMBRANE PROTEIN 178B-RELATED"/>
    <property type="match status" value="1"/>
</dbReference>
<dbReference type="GO" id="GO:0005789">
    <property type="term" value="C:endoplasmic reticulum membrane"/>
    <property type="evidence" value="ECO:0007669"/>
    <property type="project" value="TreeGrafter"/>
</dbReference>
<keyword evidence="3" id="KW-0472">Membrane</keyword>
<dbReference type="Bgee" id="ENSSSAG00000053293">
    <property type="expression patterns" value="Expressed in heart and 16 other cell types or tissues"/>
</dbReference>
<dbReference type="Proteomes" id="UP001652741">
    <property type="component" value="Chromosome ssa18"/>
</dbReference>
<dbReference type="PaxDb" id="8030-ENSSSAP00000054769"/>
<keyword evidence="3" id="KW-1133">Transmembrane helix</keyword>
<dbReference type="InterPro" id="IPR039625">
    <property type="entry name" value="T178A/B"/>
</dbReference>
<keyword evidence="4" id="KW-1185">Reference proteome</keyword>
<evidence type="ECO:0000256" key="3">
    <source>
        <dbReference type="SAM" id="Phobius"/>
    </source>
</evidence>
<dbReference type="GeneID" id="106577158"/>
<evidence type="ECO:0000313" key="4">
    <source>
        <dbReference type="Proteomes" id="UP001652741"/>
    </source>
</evidence>
<accession>A0A1S3N5V2</accession>
<feature type="transmembrane region" description="Helical" evidence="3">
    <location>
        <begin position="213"/>
        <end position="236"/>
    </location>
</feature>
<evidence type="ECO:0000256" key="2">
    <source>
        <dbReference type="ARBA" id="ARBA00023180"/>
    </source>
</evidence>
<sequence length="371" mass="41303">MKPCTPVLIRRSEVDRVTDASLTNSSNVDDRRMEKQTLVTAISLSMSLASLVLLITAIMTDHWYETDTTRHRQNCDQFGPDANEHKNRLMPIYHLPLMDSSNPRRNQALLRAIHVGSREELLENWRSILGMGILETECGRPIFSTYSGLWRKCYYLGKDKDIDNLISKGIAQRCTIIKYHFSQPIRLRNIPLNLTRTIQQDEWHLLHLRRITAGFLGMAAAVLLCGCIVASVSFAWEKSLTQHVSGLLFLMAGTVNPPKKNHLIVIVCFLKQLICLSHSPPLCGPSSFLGTFSIISLCTYAANVSYDLARVPPFIYGLPADVEHGYSWSSFCAWLSLGLTVASGCLCTTFPILSCSSSKAQQGKAAPNASV</sequence>
<comment type="subcellular location">
    <subcellularLocation>
        <location evidence="1">Endomembrane system</location>
        <topology evidence="1">Multi-pass membrane protein</topology>
    </subcellularLocation>
</comment>
<dbReference type="GO" id="GO:0045671">
    <property type="term" value="P:negative regulation of osteoclast differentiation"/>
    <property type="evidence" value="ECO:0007669"/>
    <property type="project" value="TreeGrafter"/>
</dbReference>
<evidence type="ECO:0000256" key="1">
    <source>
        <dbReference type="ARBA" id="ARBA00004127"/>
    </source>
</evidence>
<dbReference type="KEGG" id="sasa:106577158"/>
<organism evidence="4 5">
    <name type="scientific">Salmo salar</name>
    <name type="common">Atlantic salmon</name>
    <dbReference type="NCBI Taxonomy" id="8030"/>
    <lineage>
        <taxon>Eukaryota</taxon>
        <taxon>Metazoa</taxon>
        <taxon>Chordata</taxon>
        <taxon>Craniata</taxon>
        <taxon>Vertebrata</taxon>
        <taxon>Euteleostomi</taxon>
        <taxon>Actinopterygii</taxon>
        <taxon>Neopterygii</taxon>
        <taxon>Teleostei</taxon>
        <taxon>Protacanthopterygii</taxon>
        <taxon>Salmoniformes</taxon>
        <taxon>Salmonidae</taxon>
        <taxon>Salmoninae</taxon>
        <taxon>Salmo</taxon>
    </lineage>
</organism>
<gene>
    <name evidence="5" type="primary">LOC106577158</name>
</gene>
<protein>
    <submittedName>
        <fullName evidence="5">Transmembrane protein 178A isoform X1</fullName>
    </submittedName>
</protein>
<dbReference type="AlphaFoldDB" id="A0A1S3N5V2"/>
<dbReference type="RefSeq" id="XP_014010441.2">
    <property type="nucleotide sequence ID" value="XM_014154966.2"/>
</dbReference>
<dbReference type="GO" id="GO:0051480">
    <property type="term" value="P:regulation of cytosolic calcium ion concentration"/>
    <property type="evidence" value="ECO:0007669"/>
    <property type="project" value="TreeGrafter"/>
</dbReference>